<dbReference type="SUPFAM" id="SSF55874">
    <property type="entry name" value="ATPase domain of HSP90 chaperone/DNA topoisomerase II/histidine kinase"/>
    <property type="match status" value="1"/>
</dbReference>
<reference evidence="2 3" key="1">
    <citation type="submission" date="2018-03" db="EMBL/GenBank/DDBJ databases">
        <title>Genomic Encyclopedia of Archaeal and Bacterial Type Strains, Phase II (KMG-II): from individual species to whole genera.</title>
        <authorList>
            <person name="Goeker M."/>
        </authorList>
    </citation>
    <scope>NUCLEOTIDE SEQUENCE [LARGE SCALE GENOMIC DNA]</scope>
    <source>
        <strain evidence="2 3">DSM 25027</strain>
    </source>
</reference>
<accession>A0A2T0M8W7</accession>
<protein>
    <submittedName>
        <fullName evidence="2">Molecular chaperone HtpG</fullName>
    </submittedName>
</protein>
<dbReference type="RefSeq" id="WP_106145300.1">
    <property type="nucleotide sequence ID" value="NZ_PVYX01000002.1"/>
</dbReference>
<dbReference type="EMBL" id="PVYX01000002">
    <property type="protein sequence ID" value="PRX53977.1"/>
    <property type="molecule type" value="Genomic_DNA"/>
</dbReference>
<name>A0A2T0M8W7_9FLAO</name>
<evidence type="ECO:0000313" key="3">
    <source>
        <dbReference type="Proteomes" id="UP000237640"/>
    </source>
</evidence>
<keyword evidence="3" id="KW-1185">Reference proteome</keyword>
<proteinExistence type="predicted"/>
<sequence>MAKKTKIGKDVIDSLALSMYEDARFVFREYIQNSADQIDIAVVKGLFKSKKDGLINIHINKPKKQILIADNATGIESSKVESVLKNVAQSSKRLGVNKGFRGIGRLGGIGYCKELVFETTFKGEKTKTILKWDADLLSTIINDRSKNEEAVEVIDKVTTAYTEKEKASEHYFKVYLIGVKSNELLNVQNVREYLSMVAPVPYESHFILSDKIYEKCKEWRIDLDEYQIIVNDDQIFKAYTSTVYEPDRDGKKRVDEIKDLKFFEIYSSNKKSKLALGWYGISNFEKQIPSINLARGMRLRKDNIQIGDSGTLIKLFKEPRGNYYFFGEVLAVDQNLIPNARRDYFRENETLKAFEQELRYLLHNELHQLYYYASQVRSATKKIEKLAVFKKDFEEKAKNTGFTNDKEKEKLELEYEKHRTNAEKAEKELDKLSNKITNPHDPKNRIFKNITAEKKKVADLIKSKPASGKTKYATDELSRLSLKDRKLVSKIFGVIDKVLTPDLSANLKEKIKEEFK</sequence>
<evidence type="ECO:0000313" key="2">
    <source>
        <dbReference type="EMBL" id="PRX53977.1"/>
    </source>
</evidence>
<evidence type="ECO:0000256" key="1">
    <source>
        <dbReference type="SAM" id="Coils"/>
    </source>
</evidence>
<dbReference type="InterPro" id="IPR036890">
    <property type="entry name" value="HATPase_C_sf"/>
</dbReference>
<organism evidence="2 3">
    <name type="scientific">Flagellimonas meridianipacifica</name>
    <dbReference type="NCBI Taxonomy" id="1080225"/>
    <lineage>
        <taxon>Bacteria</taxon>
        <taxon>Pseudomonadati</taxon>
        <taxon>Bacteroidota</taxon>
        <taxon>Flavobacteriia</taxon>
        <taxon>Flavobacteriales</taxon>
        <taxon>Flavobacteriaceae</taxon>
        <taxon>Flagellimonas</taxon>
    </lineage>
</organism>
<dbReference type="Gene3D" id="3.30.565.10">
    <property type="entry name" value="Histidine kinase-like ATPase, C-terminal domain"/>
    <property type="match status" value="1"/>
</dbReference>
<dbReference type="OrthoDB" id="7452186at2"/>
<comment type="caution">
    <text evidence="2">The sequence shown here is derived from an EMBL/GenBank/DDBJ whole genome shotgun (WGS) entry which is preliminary data.</text>
</comment>
<gene>
    <name evidence="2" type="ORF">CLV81_2370</name>
</gene>
<dbReference type="AlphaFoldDB" id="A0A2T0M8W7"/>
<feature type="coiled-coil region" evidence="1">
    <location>
        <begin position="408"/>
        <end position="435"/>
    </location>
</feature>
<dbReference type="Pfam" id="PF13589">
    <property type="entry name" value="HATPase_c_3"/>
    <property type="match status" value="1"/>
</dbReference>
<keyword evidence="1" id="KW-0175">Coiled coil</keyword>
<dbReference type="Proteomes" id="UP000237640">
    <property type="component" value="Unassembled WGS sequence"/>
</dbReference>